<accession>A0A1C3E531</accession>
<name>A0A1C3E531_9GAMM</name>
<dbReference type="AlphaFoldDB" id="A0A1C3E531"/>
<comment type="caution">
    <text evidence="1">The sequence shown here is derived from an EMBL/GenBank/DDBJ whole genome shotgun (WGS) entry which is preliminary data.</text>
</comment>
<dbReference type="EMBL" id="LYBM01000088">
    <property type="protein sequence ID" value="ODA28352.1"/>
    <property type="molecule type" value="Genomic_DNA"/>
</dbReference>
<protein>
    <submittedName>
        <fullName evidence="1">Uncharacterized protein</fullName>
    </submittedName>
</protein>
<sequence>MIEIGKVGVIESGDDVGFQVKVIDDSESTGGLLILTGKNLSDPNVEAFDSWVSNEEELECYFEESNWIIKWL</sequence>
<dbReference type="OrthoDB" id="5918399at2"/>
<gene>
    <name evidence="1" type="ORF">A8L45_23080</name>
</gene>
<organism evidence="1 2">
    <name type="scientific">Veronia pacifica</name>
    <dbReference type="NCBI Taxonomy" id="1080227"/>
    <lineage>
        <taxon>Bacteria</taxon>
        <taxon>Pseudomonadati</taxon>
        <taxon>Pseudomonadota</taxon>
        <taxon>Gammaproteobacteria</taxon>
        <taxon>Vibrionales</taxon>
        <taxon>Vibrionaceae</taxon>
        <taxon>Veronia</taxon>
    </lineage>
</organism>
<evidence type="ECO:0000313" key="2">
    <source>
        <dbReference type="Proteomes" id="UP000094936"/>
    </source>
</evidence>
<evidence type="ECO:0000313" key="1">
    <source>
        <dbReference type="EMBL" id="ODA28352.1"/>
    </source>
</evidence>
<proteinExistence type="predicted"/>
<dbReference type="RefSeq" id="WP_068905692.1">
    <property type="nucleotide sequence ID" value="NZ_JBHUIF010000013.1"/>
</dbReference>
<reference evidence="1 2" key="1">
    <citation type="submission" date="2016-05" db="EMBL/GenBank/DDBJ databases">
        <title>Genomic Taxonomy of the Vibrionaceae.</title>
        <authorList>
            <person name="Gomez-Gil B."/>
            <person name="Enciso-Ibarra J."/>
        </authorList>
    </citation>
    <scope>NUCLEOTIDE SEQUENCE [LARGE SCALE GENOMIC DNA]</scope>
    <source>
        <strain evidence="1 2">CAIM 1920</strain>
    </source>
</reference>
<dbReference type="Proteomes" id="UP000094936">
    <property type="component" value="Unassembled WGS sequence"/>
</dbReference>
<keyword evidence="2" id="KW-1185">Reference proteome</keyword>